<accession>A0AC60PK66</accession>
<comment type="caution">
    <text evidence="1">The sequence shown here is derived from an EMBL/GenBank/DDBJ whole genome shotgun (WGS) entry which is preliminary data.</text>
</comment>
<sequence length="180" mass="20316">MAHTALVVRNCKRTWDILRALLNREGPTATLLEQIQKFILYFPDNSEGIPGAVKTEFFGEPPLQGMTIYPNYEGEDNTELEKSFTRVEMEAGLGRLTLALKAYRSVRMIFEGINHAIYADDLKVWTTADVAGNERNSSQEAVYRTDAYLRDCSLAFASEKSELSILKKQTSEKLHGTSQM</sequence>
<evidence type="ECO:0000313" key="1">
    <source>
        <dbReference type="EMBL" id="KAG0420891.1"/>
    </source>
</evidence>
<dbReference type="EMBL" id="JABSTQ010010458">
    <property type="protein sequence ID" value="KAG0420891.1"/>
    <property type="molecule type" value="Genomic_DNA"/>
</dbReference>
<protein>
    <submittedName>
        <fullName evidence="1">Uncharacterized protein</fullName>
    </submittedName>
</protein>
<organism evidence="1 2">
    <name type="scientific">Ixodes persulcatus</name>
    <name type="common">Taiga tick</name>
    <dbReference type="NCBI Taxonomy" id="34615"/>
    <lineage>
        <taxon>Eukaryota</taxon>
        <taxon>Metazoa</taxon>
        <taxon>Ecdysozoa</taxon>
        <taxon>Arthropoda</taxon>
        <taxon>Chelicerata</taxon>
        <taxon>Arachnida</taxon>
        <taxon>Acari</taxon>
        <taxon>Parasitiformes</taxon>
        <taxon>Ixodida</taxon>
        <taxon>Ixodoidea</taxon>
        <taxon>Ixodidae</taxon>
        <taxon>Ixodinae</taxon>
        <taxon>Ixodes</taxon>
    </lineage>
</organism>
<proteinExistence type="predicted"/>
<name>A0AC60PK66_IXOPE</name>
<evidence type="ECO:0000313" key="2">
    <source>
        <dbReference type="Proteomes" id="UP000805193"/>
    </source>
</evidence>
<gene>
    <name evidence="1" type="ORF">HPB47_003194</name>
</gene>
<reference evidence="1 2" key="1">
    <citation type="journal article" date="2020" name="Cell">
        <title>Large-Scale Comparative Analyses of Tick Genomes Elucidate Their Genetic Diversity and Vector Capacities.</title>
        <authorList>
            <consortium name="Tick Genome and Microbiome Consortium (TIGMIC)"/>
            <person name="Jia N."/>
            <person name="Wang J."/>
            <person name="Shi W."/>
            <person name="Du L."/>
            <person name="Sun Y."/>
            <person name="Zhan W."/>
            <person name="Jiang J.F."/>
            <person name="Wang Q."/>
            <person name="Zhang B."/>
            <person name="Ji P."/>
            <person name="Bell-Sakyi L."/>
            <person name="Cui X.M."/>
            <person name="Yuan T.T."/>
            <person name="Jiang B.G."/>
            <person name="Yang W.F."/>
            <person name="Lam T.T."/>
            <person name="Chang Q.C."/>
            <person name="Ding S.J."/>
            <person name="Wang X.J."/>
            <person name="Zhu J.G."/>
            <person name="Ruan X.D."/>
            <person name="Zhao L."/>
            <person name="Wei J.T."/>
            <person name="Ye R.Z."/>
            <person name="Que T.C."/>
            <person name="Du C.H."/>
            <person name="Zhou Y.H."/>
            <person name="Cheng J.X."/>
            <person name="Dai P.F."/>
            <person name="Guo W.B."/>
            <person name="Han X.H."/>
            <person name="Huang E.J."/>
            <person name="Li L.F."/>
            <person name="Wei W."/>
            <person name="Gao Y.C."/>
            <person name="Liu J.Z."/>
            <person name="Shao H.Z."/>
            <person name="Wang X."/>
            <person name="Wang C.C."/>
            <person name="Yang T.C."/>
            <person name="Huo Q.B."/>
            <person name="Li W."/>
            <person name="Chen H.Y."/>
            <person name="Chen S.E."/>
            <person name="Zhou L.G."/>
            <person name="Ni X.B."/>
            <person name="Tian J.H."/>
            <person name="Sheng Y."/>
            <person name="Liu T."/>
            <person name="Pan Y.S."/>
            <person name="Xia L.Y."/>
            <person name="Li J."/>
            <person name="Zhao F."/>
            <person name="Cao W.C."/>
        </authorList>
    </citation>
    <scope>NUCLEOTIDE SEQUENCE [LARGE SCALE GENOMIC DNA]</scope>
    <source>
        <strain evidence="1">Iper-2018</strain>
    </source>
</reference>
<keyword evidence="2" id="KW-1185">Reference proteome</keyword>
<dbReference type="Proteomes" id="UP000805193">
    <property type="component" value="Unassembled WGS sequence"/>
</dbReference>